<keyword evidence="7" id="KW-1185">Reference proteome</keyword>
<keyword evidence="2 6" id="KW-0560">Oxidoreductase</keyword>
<dbReference type="Pfam" id="PF00465">
    <property type="entry name" value="Fe-ADH"/>
    <property type="match status" value="1"/>
</dbReference>
<evidence type="ECO:0000313" key="6">
    <source>
        <dbReference type="EMBL" id="AKH42916.1"/>
    </source>
</evidence>
<accession>A0A0F7KUR0</accession>
<evidence type="ECO:0000256" key="3">
    <source>
        <dbReference type="ARBA" id="ARBA00023027"/>
    </source>
</evidence>
<dbReference type="InterPro" id="IPR034786">
    <property type="entry name" value="MAR"/>
</dbReference>
<evidence type="ECO:0000313" key="7">
    <source>
        <dbReference type="Proteomes" id="UP000034392"/>
    </source>
</evidence>
<dbReference type="PANTHER" id="PTHR11496">
    <property type="entry name" value="ALCOHOL DEHYDROGENASE"/>
    <property type="match status" value="1"/>
</dbReference>
<evidence type="ECO:0000259" key="4">
    <source>
        <dbReference type="Pfam" id="PF00465"/>
    </source>
</evidence>
<reference evidence="6" key="1">
    <citation type="submission" date="2015-05" db="EMBL/GenBank/DDBJ databases">
        <title>The complete genome of Altererythrobacter atlanticus strain 26DY36.</title>
        <authorList>
            <person name="Wu Y.-H."/>
            <person name="Cheng H."/>
            <person name="Wu X.-W."/>
        </authorList>
    </citation>
    <scope>NUCLEOTIDE SEQUENCE [LARGE SCALE GENOMIC DNA]</scope>
    <source>
        <strain evidence="6">26DY36</strain>
    </source>
</reference>
<dbReference type="Gene3D" id="1.20.1090.10">
    <property type="entry name" value="Dehydroquinate synthase-like - alpha domain"/>
    <property type="match status" value="1"/>
</dbReference>
<dbReference type="KEGG" id="aay:WYH_01880"/>
<evidence type="ECO:0000259" key="5">
    <source>
        <dbReference type="Pfam" id="PF25137"/>
    </source>
</evidence>
<evidence type="ECO:0000256" key="2">
    <source>
        <dbReference type="ARBA" id="ARBA00023002"/>
    </source>
</evidence>
<protein>
    <submittedName>
        <fullName evidence="6">Maleylacetate reductase</fullName>
        <ecNumber evidence="6">1.3.1.32</ecNumber>
    </submittedName>
</protein>
<feature type="domain" description="Fe-containing alcohol dehydrogenase-like C-terminal" evidence="5">
    <location>
        <begin position="171"/>
        <end position="349"/>
    </location>
</feature>
<dbReference type="EMBL" id="CP011452">
    <property type="protein sequence ID" value="AKH42916.1"/>
    <property type="molecule type" value="Genomic_DNA"/>
</dbReference>
<comment type="similarity">
    <text evidence="1">Belongs to the iron-containing alcohol dehydrogenase family.</text>
</comment>
<dbReference type="Gene3D" id="3.40.50.1970">
    <property type="match status" value="1"/>
</dbReference>
<evidence type="ECO:0000256" key="1">
    <source>
        <dbReference type="ARBA" id="ARBA00007358"/>
    </source>
</evidence>
<sequence length="358" mass="37341">MNPMIGSFVYESLPGRVVFGAGAIRQLSEEIAALGLSRALVVTTPAQEDLAQMVAARIGGACAAIFAGAAMHTPVGVTEQALQLVNTHQADALISIGGGSALGLSKALALRTDLPQVAIPTTYAGSEMTPILGETQDQAKTTLRDPKVLPELVIYDAELTLELPVGISGTSALNAIAHSVEALYARESNPVIRLLAAEGIRSLASALPGIAADQRDVSAREMAQYGAWLCGMCLAGAGMALHHKLCHTLGGSFGLPHAETHAVVLPHALAYNAPAVPEAMATLRVVLDADDPALALQRLGRTMGAPASLRELGLAESDIETTVERTMASPYWNPRPLERGALQETLWRAWAGTAPASE</sequence>
<dbReference type="PANTHER" id="PTHR11496:SF102">
    <property type="entry name" value="ALCOHOL DEHYDROGENASE 4"/>
    <property type="match status" value="1"/>
</dbReference>
<dbReference type="PATRIC" id="fig|1267766.3.peg.1901"/>
<dbReference type="InterPro" id="IPR001670">
    <property type="entry name" value="ADH_Fe/GldA"/>
</dbReference>
<dbReference type="GO" id="GO:0046872">
    <property type="term" value="F:metal ion binding"/>
    <property type="evidence" value="ECO:0007669"/>
    <property type="project" value="InterPro"/>
</dbReference>
<dbReference type="AlphaFoldDB" id="A0A0F7KUR0"/>
<dbReference type="Pfam" id="PF25137">
    <property type="entry name" value="ADH_Fe_C"/>
    <property type="match status" value="1"/>
</dbReference>
<dbReference type="InterPro" id="IPR056798">
    <property type="entry name" value="ADH_Fe_C"/>
</dbReference>
<proteinExistence type="inferred from homology"/>
<dbReference type="InterPro" id="IPR039697">
    <property type="entry name" value="Alcohol_dehydrogenase_Fe"/>
</dbReference>
<dbReference type="EC" id="1.3.1.32" evidence="6"/>
<name>A0A0F7KUR0_9SPHN</name>
<dbReference type="GO" id="GO:0004022">
    <property type="term" value="F:alcohol dehydrogenase (NAD+) activity"/>
    <property type="evidence" value="ECO:0007669"/>
    <property type="project" value="TreeGrafter"/>
</dbReference>
<dbReference type="GO" id="GO:0018506">
    <property type="term" value="F:maleylacetate reductase activity"/>
    <property type="evidence" value="ECO:0007669"/>
    <property type="project" value="UniProtKB-EC"/>
</dbReference>
<dbReference type="STRING" id="1267766.WYH_01880"/>
<dbReference type="Proteomes" id="UP000034392">
    <property type="component" value="Chromosome"/>
</dbReference>
<gene>
    <name evidence="6" type="primary">tfdF</name>
    <name evidence="6" type="ORF">WYH_01880</name>
</gene>
<dbReference type="SUPFAM" id="SSF56796">
    <property type="entry name" value="Dehydroquinate synthase-like"/>
    <property type="match status" value="1"/>
</dbReference>
<keyword evidence="3" id="KW-0520">NAD</keyword>
<organism evidence="6 7">
    <name type="scientific">Croceibacterium atlanticum</name>
    <dbReference type="NCBI Taxonomy" id="1267766"/>
    <lineage>
        <taxon>Bacteria</taxon>
        <taxon>Pseudomonadati</taxon>
        <taxon>Pseudomonadota</taxon>
        <taxon>Alphaproteobacteria</taxon>
        <taxon>Sphingomonadales</taxon>
        <taxon>Erythrobacteraceae</taxon>
        <taxon>Croceibacterium</taxon>
    </lineage>
</organism>
<dbReference type="CDD" id="cd08177">
    <property type="entry name" value="MAR"/>
    <property type="match status" value="1"/>
</dbReference>
<feature type="domain" description="Alcohol dehydrogenase iron-type/glycerol dehydrogenase GldA" evidence="4">
    <location>
        <begin position="14"/>
        <end position="156"/>
    </location>
</feature>